<dbReference type="InParanoid" id="A0A1X7V7T5"/>
<proteinExistence type="predicted"/>
<protein>
    <submittedName>
        <fullName evidence="1">Uncharacterized protein</fullName>
    </submittedName>
</protein>
<dbReference type="EnsemblMetazoa" id="Aqu2.1.36350_001">
    <property type="protein sequence ID" value="Aqu2.1.36350_001"/>
    <property type="gene ID" value="Aqu2.1.36350"/>
</dbReference>
<name>A0A1X7V7T5_AMPQE</name>
<accession>A0A1X7V7T5</accession>
<organism evidence="1">
    <name type="scientific">Amphimedon queenslandica</name>
    <name type="common">Sponge</name>
    <dbReference type="NCBI Taxonomy" id="400682"/>
    <lineage>
        <taxon>Eukaryota</taxon>
        <taxon>Metazoa</taxon>
        <taxon>Porifera</taxon>
        <taxon>Demospongiae</taxon>
        <taxon>Heteroscleromorpha</taxon>
        <taxon>Haplosclerida</taxon>
        <taxon>Niphatidae</taxon>
        <taxon>Amphimedon</taxon>
    </lineage>
</organism>
<dbReference type="AlphaFoldDB" id="A0A1X7V7T5"/>
<sequence length="88" mass="9517">MASSLTTASAFVRDVSSPKCVSWGGTRVNAGRKHSTDSTSIVKIFQDDLEKVRAAEVTSCSLSKTLALHDDYESSESDDESSDDERTL</sequence>
<dbReference type="OrthoDB" id="6139842at2759"/>
<reference evidence="1" key="1">
    <citation type="submission" date="2017-05" db="UniProtKB">
        <authorList>
            <consortium name="EnsemblMetazoa"/>
        </authorList>
    </citation>
    <scope>IDENTIFICATION</scope>
</reference>
<evidence type="ECO:0000313" key="1">
    <source>
        <dbReference type="EnsemblMetazoa" id="Aqu2.1.36350_001"/>
    </source>
</evidence>